<keyword evidence="1" id="KW-1133">Transmembrane helix</keyword>
<evidence type="ECO:0000313" key="3">
    <source>
        <dbReference type="Proteomes" id="UP000053370"/>
    </source>
</evidence>
<keyword evidence="1" id="KW-0812">Transmembrane</keyword>
<dbReference type="AlphaFoldDB" id="A0A0S7BKR5"/>
<protein>
    <submittedName>
        <fullName evidence="2">Uncharacterized protein</fullName>
    </submittedName>
</protein>
<feature type="transmembrane region" description="Helical" evidence="1">
    <location>
        <begin position="74"/>
        <end position="95"/>
    </location>
</feature>
<dbReference type="RefSeq" id="WP_062281044.1">
    <property type="nucleotide sequence ID" value="NZ_DF968181.1"/>
</dbReference>
<gene>
    <name evidence="2" type="ORF">ATC1_13888</name>
</gene>
<dbReference type="EMBL" id="DF968181">
    <property type="protein sequence ID" value="GAP40906.1"/>
    <property type="molecule type" value="Genomic_DNA"/>
</dbReference>
<feature type="transmembrane region" description="Helical" evidence="1">
    <location>
        <begin position="131"/>
        <end position="148"/>
    </location>
</feature>
<accession>A0A0S7BKR5</accession>
<name>A0A0S7BKR5_9CHLR</name>
<proteinExistence type="predicted"/>
<evidence type="ECO:0000313" key="2">
    <source>
        <dbReference type="EMBL" id="GAP40906.1"/>
    </source>
</evidence>
<sequence>MTDYFVVFGDFLAALPTYLLNGVLATVYWLGESGAALVSILCAGLIIRFVDQRVQSRAAFRPGRSGREATTPDLYTAQITTAIILVLWVISQWGMGAPVPWLGAAMWIAGTIILLLVHMQEHTLLWNMKSGIAIYSLAVIGSRLYLAYTAQLSADQWAALIGTSESASAVIANTRGNVTTIILWALWLVIPLGYFAMLLQQVLINPMSLVNPLAGASELINRYRTRR</sequence>
<feature type="transmembrane region" description="Helical" evidence="1">
    <location>
        <begin position="101"/>
        <end position="119"/>
    </location>
</feature>
<organism evidence="2">
    <name type="scientific">Flexilinea flocculi</name>
    <dbReference type="NCBI Taxonomy" id="1678840"/>
    <lineage>
        <taxon>Bacteria</taxon>
        <taxon>Bacillati</taxon>
        <taxon>Chloroflexota</taxon>
        <taxon>Anaerolineae</taxon>
        <taxon>Anaerolineales</taxon>
        <taxon>Anaerolineaceae</taxon>
        <taxon>Flexilinea</taxon>
    </lineage>
</organism>
<feature type="transmembrane region" description="Helical" evidence="1">
    <location>
        <begin position="27"/>
        <end position="47"/>
    </location>
</feature>
<keyword evidence="1" id="KW-0472">Membrane</keyword>
<feature type="transmembrane region" description="Helical" evidence="1">
    <location>
        <begin position="181"/>
        <end position="199"/>
    </location>
</feature>
<evidence type="ECO:0000256" key="1">
    <source>
        <dbReference type="SAM" id="Phobius"/>
    </source>
</evidence>
<dbReference type="OrthoDB" id="157374at2"/>
<dbReference type="Proteomes" id="UP000053370">
    <property type="component" value="Unassembled WGS sequence"/>
</dbReference>
<keyword evidence="3" id="KW-1185">Reference proteome</keyword>
<dbReference type="STRING" id="1678840.ATC1_13888"/>
<reference evidence="2" key="1">
    <citation type="journal article" date="2015" name="Genome Announc.">
        <title>Draft Genome Sequence of Anaerolineae Strain TC1, a Novel Isolate from a Methanogenic Wastewater Treatment System.</title>
        <authorList>
            <person name="Matsuura N."/>
            <person name="Tourlousse D.M."/>
            <person name="Sun L."/>
            <person name="Toyonaga M."/>
            <person name="Kuroda K."/>
            <person name="Ohashi A."/>
            <person name="Cruz R."/>
            <person name="Yamaguchi T."/>
            <person name="Sekiguchi Y."/>
        </authorList>
    </citation>
    <scope>NUCLEOTIDE SEQUENCE [LARGE SCALE GENOMIC DNA]</scope>
    <source>
        <strain evidence="2">TC1</strain>
    </source>
</reference>